<gene>
    <name evidence="2" type="ORF">JT362_00550</name>
</gene>
<feature type="domain" description="DUF397" evidence="1">
    <location>
        <begin position="8"/>
        <end position="61"/>
    </location>
</feature>
<dbReference type="InterPro" id="IPR007278">
    <property type="entry name" value="DUF397"/>
</dbReference>
<dbReference type="Pfam" id="PF04149">
    <property type="entry name" value="DUF397"/>
    <property type="match status" value="1"/>
</dbReference>
<keyword evidence="3" id="KW-1185">Reference proteome</keyword>
<organism evidence="2 3">
    <name type="scientific">Actinophytocola gossypii</name>
    <dbReference type="NCBI Taxonomy" id="2812003"/>
    <lineage>
        <taxon>Bacteria</taxon>
        <taxon>Bacillati</taxon>
        <taxon>Actinomycetota</taxon>
        <taxon>Actinomycetes</taxon>
        <taxon>Pseudonocardiales</taxon>
        <taxon>Pseudonocardiaceae</taxon>
    </lineage>
</organism>
<reference evidence="2 3" key="1">
    <citation type="submission" date="2021-02" db="EMBL/GenBank/DDBJ databases">
        <title>Actinophytocola xerophila sp. nov., isolated from soil of cotton cropping field.</title>
        <authorList>
            <person name="Huang R."/>
            <person name="Chen X."/>
            <person name="Ge X."/>
            <person name="Liu W."/>
        </authorList>
    </citation>
    <scope>NUCLEOTIDE SEQUENCE [LARGE SCALE GENOMIC DNA]</scope>
    <source>
        <strain evidence="2 3">S1-96</strain>
    </source>
</reference>
<dbReference type="RefSeq" id="WP_260188965.1">
    <property type="nucleotide sequence ID" value="NZ_JAFFZE010000002.1"/>
</dbReference>
<dbReference type="PROSITE" id="PS51257">
    <property type="entry name" value="PROKAR_LIPOPROTEIN"/>
    <property type="match status" value="1"/>
</dbReference>
<dbReference type="EMBL" id="JAFFZE010000002">
    <property type="protein sequence ID" value="MCT2581608.1"/>
    <property type="molecule type" value="Genomic_DNA"/>
</dbReference>
<evidence type="ECO:0000313" key="2">
    <source>
        <dbReference type="EMBL" id="MCT2581608.1"/>
    </source>
</evidence>
<comment type="caution">
    <text evidence="2">The sequence shown here is derived from an EMBL/GenBank/DDBJ whole genome shotgun (WGS) entry which is preliminary data.</text>
</comment>
<evidence type="ECO:0000259" key="1">
    <source>
        <dbReference type="Pfam" id="PF04149"/>
    </source>
</evidence>
<protein>
    <submittedName>
        <fullName evidence="2">DUF397 domain-containing protein</fullName>
    </submittedName>
</protein>
<accession>A0ABT2J177</accession>
<name>A0ABT2J177_9PSEU</name>
<sequence>MSVRTRRDWFTSSYSSAAGSCVEVRFDHDVVLVRDSKNRADGRLVIGVPGPQWTAFVERVREW</sequence>
<proteinExistence type="predicted"/>
<evidence type="ECO:0000313" key="3">
    <source>
        <dbReference type="Proteomes" id="UP001156441"/>
    </source>
</evidence>
<dbReference type="Proteomes" id="UP001156441">
    <property type="component" value="Unassembled WGS sequence"/>
</dbReference>